<protein>
    <submittedName>
        <fullName evidence="4">Arsenate reductase (Glutaredoxin)</fullName>
        <ecNumber evidence="4">1.20.4.1</ecNumber>
    </submittedName>
</protein>
<comment type="similarity">
    <text evidence="1 3">Belongs to the ArsC family.</text>
</comment>
<dbReference type="PANTHER" id="PTHR30041:SF4">
    <property type="entry name" value="ARSENATE REDUCTASE"/>
    <property type="match status" value="1"/>
</dbReference>
<evidence type="ECO:0000256" key="3">
    <source>
        <dbReference type="PROSITE-ProRule" id="PRU01282"/>
    </source>
</evidence>
<dbReference type="CDD" id="cd03034">
    <property type="entry name" value="ArsC_ArsC"/>
    <property type="match status" value="1"/>
</dbReference>
<evidence type="ECO:0000313" key="4">
    <source>
        <dbReference type="EMBL" id="MCG2461884.1"/>
    </source>
</evidence>
<keyword evidence="5" id="KW-1185">Reference proteome</keyword>
<comment type="caution">
    <text evidence="4">The sequence shown here is derived from an EMBL/GenBank/DDBJ whole genome shotgun (WGS) entry which is preliminary data.</text>
</comment>
<dbReference type="EMBL" id="JAIRBC010000021">
    <property type="protein sequence ID" value="MCG2461884.1"/>
    <property type="molecule type" value="Genomic_DNA"/>
</dbReference>
<dbReference type="Proteomes" id="UP001200642">
    <property type="component" value="Unassembled WGS sequence"/>
</dbReference>
<dbReference type="PANTHER" id="PTHR30041">
    <property type="entry name" value="ARSENATE REDUCTASE"/>
    <property type="match status" value="1"/>
</dbReference>
<proteinExistence type="inferred from homology"/>
<dbReference type="EC" id="1.20.4.1" evidence="4"/>
<organism evidence="4 5">
    <name type="scientific">Cerina litoralis</name>
    <dbReference type="NCBI Taxonomy" id="2874477"/>
    <lineage>
        <taxon>Bacteria</taxon>
        <taxon>Pseudomonadati</taxon>
        <taxon>Bacteroidota</taxon>
        <taxon>Flavobacteriia</taxon>
        <taxon>Flavobacteriales</taxon>
        <taxon>Flavobacteriaceae</taxon>
        <taxon>Cerina</taxon>
    </lineage>
</organism>
<dbReference type="RefSeq" id="WP_317903026.1">
    <property type="nucleotide sequence ID" value="NZ_JAIRBC010000021.1"/>
</dbReference>
<sequence>MIKIYHNPRCTKSRQGLALVEASGKPFEVIRYLEDVPTKEELKQVLQLLSIAPVDLVRKNEAIWKEEFKGKTLSDEQIIEAMIAYPKLIERPIVISGNKAVIGRPSERIIELLG</sequence>
<dbReference type="InterPro" id="IPR006660">
    <property type="entry name" value="Arsenate_reductase-like"/>
</dbReference>
<dbReference type="Gene3D" id="3.40.30.10">
    <property type="entry name" value="Glutaredoxin"/>
    <property type="match status" value="1"/>
</dbReference>
<keyword evidence="2 4" id="KW-0560">Oxidoreductase</keyword>
<dbReference type="NCBIfam" id="TIGR00014">
    <property type="entry name" value="arsC"/>
    <property type="match status" value="1"/>
</dbReference>
<dbReference type="Pfam" id="PF03960">
    <property type="entry name" value="ArsC"/>
    <property type="match status" value="1"/>
</dbReference>
<name>A0AAE3EX03_9FLAO</name>
<dbReference type="GO" id="GO:0008794">
    <property type="term" value="F:arsenate reductase (glutaredoxin) activity"/>
    <property type="evidence" value="ECO:0007669"/>
    <property type="project" value="UniProtKB-EC"/>
</dbReference>
<dbReference type="AlphaFoldDB" id="A0AAE3EX03"/>
<dbReference type="InterPro" id="IPR006659">
    <property type="entry name" value="Arsenate_reductase"/>
</dbReference>
<reference evidence="4" key="1">
    <citation type="submission" date="2023-02" db="EMBL/GenBank/DDBJ databases">
        <title>Genome of Flavobacteriaceae gen. nov. sp. strain F89.</title>
        <authorList>
            <person name="Wang Y."/>
        </authorList>
    </citation>
    <scope>NUCLEOTIDE SEQUENCE</scope>
    <source>
        <strain evidence="4">F89</strain>
    </source>
</reference>
<evidence type="ECO:0000256" key="2">
    <source>
        <dbReference type="ARBA" id="ARBA00023002"/>
    </source>
</evidence>
<evidence type="ECO:0000313" key="5">
    <source>
        <dbReference type="Proteomes" id="UP001200642"/>
    </source>
</evidence>
<accession>A0AAE3EX03</accession>
<dbReference type="SUPFAM" id="SSF52833">
    <property type="entry name" value="Thioredoxin-like"/>
    <property type="match status" value="1"/>
</dbReference>
<dbReference type="PROSITE" id="PS51353">
    <property type="entry name" value="ARSC"/>
    <property type="match status" value="1"/>
</dbReference>
<gene>
    <name evidence="4" type="primary">arsC</name>
    <name evidence="4" type="ORF">K8352_14080</name>
</gene>
<dbReference type="InterPro" id="IPR036249">
    <property type="entry name" value="Thioredoxin-like_sf"/>
</dbReference>
<evidence type="ECO:0000256" key="1">
    <source>
        <dbReference type="ARBA" id="ARBA00007198"/>
    </source>
</evidence>